<evidence type="ECO:0000313" key="2">
    <source>
        <dbReference type="EMBL" id="KAL3782099.1"/>
    </source>
</evidence>
<dbReference type="AlphaFoldDB" id="A0ABD3P3E4"/>
<feature type="compositionally biased region" description="Polar residues" evidence="1">
    <location>
        <begin position="62"/>
        <end position="104"/>
    </location>
</feature>
<name>A0ABD3P3E4_9STRA</name>
<accession>A0ABD3P3E4</accession>
<keyword evidence="3" id="KW-1185">Reference proteome</keyword>
<feature type="compositionally biased region" description="Basic and acidic residues" evidence="1">
    <location>
        <begin position="105"/>
        <end position="116"/>
    </location>
</feature>
<sequence length="193" mass="21129">MVKHLLALITPRCPSVATSSSPSLPPDGPQQAQLSSIRGSLITIGKLLNPSFHRSLLAPSVDNHTTPTTIRHQPKDSTQCTGVPSPIRTQKNKSQSTVNLSSDNTPRRGDKAKQRRVEKTIELPVSAHDTVVDRWNNCCATTFGFHGRPTTEFLGWRRLFPADKVGRMGIRKYPLPTLARVPRGTDHMPAAAA</sequence>
<dbReference type="EMBL" id="JABMIG020000297">
    <property type="protein sequence ID" value="KAL3782099.1"/>
    <property type="molecule type" value="Genomic_DNA"/>
</dbReference>
<reference evidence="2 3" key="1">
    <citation type="journal article" date="2020" name="G3 (Bethesda)">
        <title>Improved Reference Genome for Cyclotella cryptica CCMP332, a Model for Cell Wall Morphogenesis, Salinity Adaptation, and Lipid Production in Diatoms (Bacillariophyta).</title>
        <authorList>
            <person name="Roberts W.R."/>
            <person name="Downey K.M."/>
            <person name="Ruck E.C."/>
            <person name="Traller J.C."/>
            <person name="Alverson A.J."/>
        </authorList>
    </citation>
    <scope>NUCLEOTIDE SEQUENCE [LARGE SCALE GENOMIC DNA]</scope>
    <source>
        <strain evidence="2 3">CCMP332</strain>
    </source>
</reference>
<proteinExistence type="predicted"/>
<comment type="caution">
    <text evidence="2">The sequence shown here is derived from an EMBL/GenBank/DDBJ whole genome shotgun (WGS) entry which is preliminary data.</text>
</comment>
<feature type="region of interest" description="Disordered" evidence="1">
    <location>
        <begin position="58"/>
        <end position="116"/>
    </location>
</feature>
<protein>
    <submittedName>
        <fullName evidence="2">Uncharacterized protein</fullName>
    </submittedName>
</protein>
<evidence type="ECO:0000256" key="1">
    <source>
        <dbReference type="SAM" id="MobiDB-lite"/>
    </source>
</evidence>
<evidence type="ECO:0000313" key="3">
    <source>
        <dbReference type="Proteomes" id="UP001516023"/>
    </source>
</evidence>
<gene>
    <name evidence="2" type="ORF">HJC23_003547</name>
</gene>
<organism evidence="2 3">
    <name type="scientific">Cyclotella cryptica</name>
    <dbReference type="NCBI Taxonomy" id="29204"/>
    <lineage>
        <taxon>Eukaryota</taxon>
        <taxon>Sar</taxon>
        <taxon>Stramenopiles</taxon>
        <taxon>Ochrophyta</taxon>
        <taxon>Bacillariophyta</taxon>
        <taxon>Coscinodiscophyceae</taxon>
        <taxon>Thalassiosirophycidae</taxon>
        <taxon>Stephanodiscales</taxon>
        <taxon>Stephanodiscaceae</taxon>
        <taxon>Cyclotella</taxon>
    </lineage>
</organism>
<feature type="region of interest" description="Disordered" evidence="1">
    <location>
        <begin position="14"/>
        <end position="34"/>
    </location>
</feature>
<dbReference type="Proteomes" id="UP001516023">
    <property type="component" value="Unassembled WGS sequence"/>
</dbReference>